<dbReference type="InterPro" id="IPR017871">
    <property type="entry name" value="ABC_transporter-like_CS"/>
</dbReference>
<dbReference type="InterPro" id="IPR008995">
    <property type="entry name" value="Mo/tungstate-bd_C_term_dom"/>
</dbReference>
<evidence type="ECO:0000256" key="4">
    <source>
        <dbReference type="ARBA" id="ARBA00022840"/>
    </source>
</evidence>
<dbReference type="GO" id="GO:0016887">
    <property type="term" value="F:ATP hydrolysis activity"/>
    <property type="evidence" value="ECO:0007669"/>
    <property type="project" value="InterPro"/>
</dbReference>
<dbReference type="Proteomes" id="UP000542125">
    <property type="component" value="Unassembled WGS sequence"/>
</dbReference>
<dbReference type="InterPro" id="IPR003439">
    <property type="entry name" value="ABC_transporter-like_ATP-bd"/>
</dbReference>
<comment type="caution">
    <text evidence="6">The sequence shown here is derived from an EMBL/GenBank/DDBJ whole genome shotgun (WGS) entry which is preliminary data.</text>
</comment>
<dbReference type="GO" id="GO:0005524">
    <property type="term" value="F:ATP binding"/>
    <property type="evidence" value="ECO:0007669"/>
    <property type="project" value="UniProtKB-KW"/>
</dbReference>
<dbReference type="SMART" id="SM00382">
    <property type="entry name" value="AAA"/>
    <property type="match status" value="1"/>
</dbReference>
<dbReference type="PROSITE" id="PS00211">
    <property type="entry name" value="ABC_TRANSPORTER_1"/>
    <property type="match status" value="1"/>
</dbReference>
<evidence type="ECO:0000256" key="2">
    <source>
        <dbReference type="ARBA" id="ARBA00022475"/>
    </source>
</evidence>
<evidence type="ECO:0000313" key="6">
    <source>
        <dbReference type="EMBL" id="NYE82818.1"/>
    </source>
</evidence>
<dbReference type="PROSITE" id="PS50893">
    <property type="entry name" value="ABC_TRANSPORTER_2"/>
    <property type="match status" value="1"/>
</dbReference>
<gene>
    <name evidence="6" type="ORF">FHW18_002089</name>
</gene>
<organism evidence="6 7">
    <name type="scientific">Pigmentiphaga litoralis</name>
    <dbReference type="NCBI Taxonomy" id="516702"/>
    <lineage>
        <taxon>Bacteria</taxon>
        <taxon>Pseudomonadati</taxon>
        <taxon>Pseudomonadota</taxon>
        <taxon>Betaproteobacteria</taxon>
        <taxon>Burkholderiales</taxon>
        <taxon>Alcaligenaceae</taxon>
        <taxon>Pigmentiphaga</taxon>
    </lineage>
</organism>
<dbReference type="InterPro" id="IPR013611">
    <property type="entry name" value="Transp-assoc_OB_typ2"/>
</dbReference>
<dbReference type="GO" id="GO:0015697">
    <property type="term" value="P:quaternary ammonium group transport"/>
    <property type="evidence" value="ECO:0007669"/>
    <property type="project" value="UniProtKB-ARBA"/>
</dbReference>
<evidence type="ECO:0000256" key="3">
    <source>
        <dbReference type="ARBA" id="ARBA00022741"/>
    </source>
</evidence>
<dbReference type="GO" id="GO:0043190">
    <property type="term" value="C:ATP-binding cassette (ABC) transporter complex"/>
    <property type="evidence" value="ECO:0007669"/>
    <property type="project" value="InterPro"/>
</dbReference>
<keyword evidence="2" id="KW-0472">Membrane</keyword>
<dbReference type="Pfam" id="PF00005">
    <property type="entry name" value="ABC_tran"/>
    <property type="match status" value="1"/>
</dbReference>
<dbReference type="SUPFAM" id="SSF52540">
    <property type="entry name" value="P-loop containing nucleoside triphosphate hydrolases"/>
    <property type="match status" value="1"/>
</dbReference>
<dbReference type="GO" id="GO:0022857">
    <property type="term" value="F:transmembrane transporter activity"/>
    <property type="evidence" value="ECO:0007669"/>
    <property type="project" value="InterPro"/>
</dbReference>
<keyword evidence="3" id="KW-0547">Nucleotide-binding</keyword>
<keyword evidence="4 6" id="KW-0067">ATP-binding</keyword>
<dbReference type="EMBL" id="JACBYR010000001">
    <property type="protein sequence ID" value="NYE82818.1"/>
    <property type="molecule type" value="Genomic_DNA"/>
</dbReference>
<dbReference type="InterPro" id="IPR050093">
    <property type="entry name" value="ABC_SmlMolc_Importer"/>
</dbReference>
<dbReference type="Gene3D" id="2.40.50.100">
    <property type="match status" value="1"/>
</dbReference>
<dbReference type="FunFam" id="3.40.50.300:FF:000425">
    <property type="entry name" value="Probable ABC transporter, ATP-binding subunit"/>
    <property type="match status" value="1"/>
</dbReference>
<dbReference type="PANTHER" id="PTHR42781:SF4">
    <property type="entry name" value="SPERMIDINE_PUTRESCINE IMPORT ATP-BINDING PROTEIN POTA"/>
    <property type="match status" value="1"/>
</dbReference>
<dbReference type="RefSeq" id="WP_179585996.1">
    <property type="nucleotide sequence ID" value="NZ_JACBYR010000001.1"/>
</dbReference>
<keyword evidence="1" id="KW-0813">Transport</keyword>
<dbReference type="InterPro" id="IPR027417">
    <property type="entry name" value="P-loop_NTPase"/>
</dbReference>
<accession>A0A7Y9ITS5</accession>
<evidence type="ECO:0000313" key="7">
    <source>
        <dbReference type="Proteomes" id="UP000542125"/>
    </source>
</evidence>
<evidence type="ECO:0000256" key="1">
    <source>
        <dbReference type="ARBA" id="ARBA00022448"/>
    </source>
</evidence>
<dbReference type="SUPFAM" id="SSF50331">
    <property type="entry name" value="MOP-like"/>
    <property type="match status" value="1"/>
</dbReference>
<proteinExistence type="predicted"/>
<dbReference type="Pfam" id="PF08402">
    <property type="entry name" value="TOBE_2"/>
    <property type="match status" value="1"/>
</dbReference>
<name>A0A7Y9ITS5_9BURK</name>
<reference evidence="6 7" key="1">
    <citation type="submission" date="2020-07" db="EMBL/GenBank/DDBJ databases">
        <title>Genomic Encyclopedia of Type Strains, Phase IV (KMG-V): Genome sequencing to study the core and pangenomes of soil and plant-associated prokaryotes.</title>
        <authorList>
            <person name="Whitman W."/>
        </authorList>
    </citation>
    <scope>NUCLEOTIDE SEQUENCE [LARGE SCALE GENOMIC DNA]</scope>
    <source>
        <strain evidence="6 7">SAS40</strain>
    </source>
</reference>
<dbReference type="AlphaFoldDB" id="A0A7Y9ITS5"/>
<feature type="domain" description="ABC transporter" evidence="5">
    <location>
        <begin position="7"/>
        <end position="237"/>
    </location>
</feature>
<dbReference type="InterPro" id="IPR003593">
    <property type="entry name" value="AAA+_ATPase"/>
</dbReference>
<sequence length="363" mass="39715">MAPQLALAARNIYLRYGDTAVLRDLSLDIQQGEFFALLGPSGSGKSSLLRILAGFLRPDSGQVIIDDADVTHLPAHRRGVGMVFQNYALWPHLNVFHNVAFGLVENKVPRDERIRRVQAILAVVGLTGFEQRRPSTLSGGQQQRVALARSLVMQPRVLLLDEPFSNLDRQLRVHMRQDLRTLLRSFDVTTILVTHDQEEALTIADRVAVLDNGALAQVGTPATLFDCPANRFVASFVGTINPLPGAIATVSDDMVGFDCESLGILAVPRQPGAILPAGPAVMTFRPHHVDLRVGDEHVDPGRIWIDGQIVAGDFIGEFCRYRVQCGTRMLIADHPHASGIPLFPVGMPVRLGIDPAQVRFLDA</sequence>
<dbReference type="Gene3D" id="3.40.50.300">
    <property type="entry name" value="P-loop containing nucleotide triphosphate hydrolases"/>
    <property type="match status" value="1"/>
</dbReference>
<protein>
    <submittedName>
        <fullName evidence="6">Iron(III) transport system ATP-binding protein</fullName>
    </submittedName>
</protein>
<dbReference type="PANTHER" id="PTHR42781">
    <property type="entry name" value="SPERMIDINE/PUTRESCINE IMPORT ATP-BINDING PROTEIN POTA"/>
    <property type="match status" value="1"/>
</dbReference>
<keyword evidence="7" id="KW-1185">Reference proteome</keyword>
<evidence type="ECO:0000259" key="5">
    <source>
        <dbReference type="PROSITE" id="PS50893"/>
    </source>
</evidence>
<keyword evidence="2" id="KW-1003">Cell membrane</keyword>